<proteinExistence type="predicted"/>
<name>A0ABX7QIY9_9FLAO</name>
<keyword evidence="1" id="KW-1133">Transmembrane helix</keyword>
<keyword evidence="3" id="KW-1185">Reference proteome</keyword>
<dbReference type="Proteomes" id="UP000663440">
    <property type="component" value="Chromosome"/>
</dbReference>
<evidence type="ECO:0000313" key="3">
    <source>
        <dbReference type="Proteomes" id="UP000663440"/>
    </source>
</evidence>
<organism evidence="2 3">
    <name type="scientific">Flavobacterium endoglycinae</name>
    <dbReference type="NCBI Taxonomy" id="2816357"/>
    <lineage>
        <taxon>Bacteria</taxon>
        <taxon>Pseudomonadati</taxon>
        <taxon>Bacteroidota</taxon>
        <taxon>Flavobacteriia</taxon>
        <taxon>Flavobacteriales</taxon>
        <taxon>Flavobacteriaceae</taxon>
        <taxon>Flavobacterium</taxon>
    </lineage>
</organism>
<protein>
    <recommendedName>
        <fullName evidence="4">FeoB-associated Cys-rich membrane protein</fullName>
    </recommendedName>
</protein>
<accession>A0ABX7QIY9</accession>
<evidence type="ECO:0008006" key="4">
    <source>
        <dbReference type="Google" id="ProtNLM"/>
    </source>
</evidence>
<reference evidence="2 3" key="1">
    <citation type="submission" date="2021-03" db="EMBL/GenBank/DDBJ databases">
        <title>Flavobacterium kribbensis sp. nov, an endophytic bacteria, isolated from soybean.</title>
        <authorList>
            <person name="Lee J."/>
            <person name="Seo J."/>
        </authorList>
    </citation>
    <scope>NUCLEOTIDE SEQUENCE [LARGE SCALE GENOMIC DNA]</scope>
    <source>
        <strain evidence="2 3">BB8</strain>
    </source>
</reference>
<evidence type="ECO:0000313" key="2">
    <source>
        <dbReference type="EMBL" id="QSW91050.1"/>
    </source>
</evidence>
<keyword evidence="1" id="KW-0812">Transmembrane</keyword>
<feature type="transmembrane region" description="Helical" evidence="1">
    <location>
        <begin position="12"/>
        <end position="30"/>
    </location>
</feature>
<gene>
    <name evidence="2" type="ORF">J0383_09640</name>
</gene>
<keyword evidence="1" id="KW-0472">Membrane</keyword>
<dbReference type="RefSeq" id="WP_207298185.1">
    <property type="nucleotide sequence ID" value="NZ_CP071448.1"/>
</dbReference>
<evidence type="ECO:0000256" key="1">
    <source>
        <dbReference type="SAM" id="Phobius"/>
    </source>
</evidence>
<sequence length="59" mass="6814">MKKITDFVFNNKIALLIGFASIGIYLYFAMAGNRICDCETTENYKSSGSRTSYNRFYHK</sequence>
<dbReference type="EMBL" id="CP071448">
    <property type="protein sequence ID" value="QSW91050.1"/>
    <property type="molecule type" value="Genomic_DNA"/>
</dbReference>